<comment type="caution">
    <text evidence="1">The sequence shown here is derived from an EMBL/GenBank/DDBJ whole genome shotgun (WGS) entry which is preliminary data.</text>
</comment>
<name>A0ABS2IP28_9ACTN</name>
<protein>
    <submittedName>
        <fullName evidence="1">Uncharacterized protein</fullName>
    </submittedName>
</protein>
<dbReference type="Proteomes" id="UP001518872">
    <property type="component" value="Unassembled WGS sequence"/>
</dbReference>
<reference evidence="1 2" key="1">
    <citation type="submission" date="2021-02" db="EMBL/GenBank/DDBJ databases">
        <authorList>
            <person name="Ra J.-S."/>
        </authorList>
    </citation>
    <scope>NUCLEOTIDE SEQUENCE [LARGE SCALE GENOMIC DNA]</scope>
    <source>
        <strain evidence="1 2">MMS20-R1-14</strain>
    </source>
</reference>
<organism evidence="1 2">
    <name type="scientific">Micromonospora humida</name>
    <dbReference type="NCBI Taxonomy" id="2809018"/>
    <lineage>
        <taxon>Bacteria</taxon>
        <taxon>Bacillati</taxon>
        <taxon>Actinomycetota</taxon>
        <taxon>Actinomycetes</taxon>
        <taxon>Micromonosporales</taxon>
        <taxon>Micromonosporaceae</taxon>
        <taxon>Micromonospora</taxon>
    </lineage>
</organism>
<dbReference type="InterPro" id="IPR046030">
    <property type="entry name" value="DUF5988"/>
</dbReference>
<dbReference type="EMBL" id="JAFEUC010000002">
    <property type="protein sequence ID" value="MBM7076088.1"/>
    <property type="molecule type" value="Genomic_DNA"/>
</dbReference>
<proteinExistence type="predicted"/>
<gene>
    <name evidence="1" type="ORF">JQX11_06975</name>
</gene>
<dbReference type="Pfam" id="PF19450">
    <property type="entry name" value="DUF5988"/>
    <property type="match status" value="1"/>
</dbReference>
<evidence type="ECO:0000313" key="1">
    <source>
        <dbReference type="EMBL" id="MBM7076088.1"/>
    </source>
</evidence>
<keyword evidence="2" id="KW-1185">Reference proteome</keyword>
<accession>A0ABS2IP28</accession>
<sequence>MAMTTSQVRVRLEGGPNGFPDDFRARLVNSLEPKIKVQYGCGYEHFERTDESLTAVDGDVVIYRWTAQTRIAE</sequence>
<evidence type="ECO:0000313" key="2">
    <source>
        <dbReference type="Proteomes" id="UP001518872"/>
    </source>
</evidence>